<reference evidence="1" key="1">
    <citation type="submission" date="2020-03" db="EMBL/GenBank/DDBJ databases">
        <title>The deep terrestrial virosphere.</title>
        <authorList>
            <person name="Holmfeldt K."/>
            <person name="Nilsson E."/>
            <person name="Simone D."/>
            <person name="Lopez-Fernandez M."/>
            <person name="Wu X."/>
            <person name="de Brujin I."/>
            <person name="Lundin D."/>
            <person name="Andersson A."/>
            <person name="Bertilsson S."/>
            <person name="Dopson M."/>
        </authorList>
    </citation>
    <scope>NUCLEOTIDE SEQUENCE</scope>
    <source>
        <strain evidence="1">TM448B05581</strain>
    </source>
</reference>
<gene>
    <name evidence="1" type="ORF">TM448B05581_0004</name>
</gene>
<dbReference type="EMBL" id="MT145133">
    <property type="protein sequence ID" value="QJI03941.1"/>
    <property type="molecule type" value="Genomic_DNA"/>
</dbReference>
<evidence type="ECO:0000313" key="1">
    <source>
        <dbReference type="EMBL" id="QJI03941.1"/>
    </source>
</evidence>
<sequence length="114" mass="12943">MKYSVVFEAWELERFFQDQLKKKTETCASAGAGAFGDNGEIVALEDAIGLLKLGILTLERFMEVRKTRIEFKTPTYSKAQDKANGDSWWITGYNTVIRRLFPEADIPDETVEGE</sequence>
<accession>A0A6M3Y139</accession>
<dbReference type="AlphaFoldDB" id="A0A6M3Y139"/>
<name>A0A6M3Y139_9ZZZZ</name>
<proteinExistence type="predicted"/>
<organism evidence="1">
    <name type="scientific">viral metagenome</name>
    <dbReference type="NCBI Taxonomy" id="1070528"/>
    <lineage>
        <taxon>unclassified sequences</taxon>
        <taxon>metagenomes</taxon>
        <taxon>organismal metagenomes</taxon>
    </lineage>
</organism>
<protein>
    <submittedName>
        <fullName evidence="1">Uncharacterized protein</fullName>
    </submittedName>
</protein>